<dbReference type="GeneID" id="115728157"/>
<dbReference type="RefSeq" id="XP_030514352.1">
    <property type="nucleotide sequence ID" value="XM_030658492.2"/>
</dbReference>
<name>A0A8B8MW80_9MYRT</name>
<evidence type="ECO:0000256" key="7">
    <source>
        <dbReference type="ARBA" id="ARBA00023242"/>
    </source>
</evidence>
<comment type="subcellular location">
    <subcellularLocation>
        <location evidence="1">Nucleus</location>
    </subcellularLocation>
</comment>
<dbReference type="InterPro" id="IPR036915">
    <property type="entry name" value="Cyclin-like_sf"/>
</dbReference>
<evidence type="ECO:0000313" key="10">
    <source>
        <dbReference type="Proteomes" id="UP000827889"/>
    </source>
</evidence>
<dbReference type="KEGG" id="rarg:115728157"/>
<dbReference type="Gene3D" id="1.10.472.10">
    <property type="entry name" value="Cyclin-like"/>
    <property type="match status" value="2"/>
</dbReference>
<gene>
    <name evidence="11" type="primary">LOC115728157</name>
</gene>
<keyword evidence="3 8" id="KW-0863">Zinc-finger</keyword>
<dbReference type="SUPFAM" id="SSF47954">
    <property type="entry name" value="Cyclin-like"/>
    <property type="match status" value="2"/>
</dbReference>
<dbReference type="OrthoDB" id="511529at2759"/>
<dbReference type="Proteomes" id="UP000827889">
    <property type="component" value="Chromosome 6"/>
</dbReference>
<dbReference type="Pfam" id="PF21886">
    <property type="entry name" value="BRF2-like_C_cyclin_rpt"/>
    <property type="match status" value="1"/>
</dbReference>
<evidence type="ECO:0000256" key="3">
    <source>
        <dbReference type="ARBA" id="ARBA00022771"/>
    </source>
</evidence>
<keyword evidence="6" id="KW-0804">Transcription</keyword>
<dbReference type="PROSITE" id="PS51134">
    <property type="entry name" value="ZF_TFIIB"/>
    <property type="match status" value="1"/>
</dbReference>
<keyword evidence="4" id="KW-0862">Zinc</keyword>
<proteinExistence type="predicted"/>
<dbReference type="Gene3D" id="2.20.25.10">
    <property type="match status" value="1"/>
</dbReference>
<evidence type="ECO:0000256" key="4">
    <source>
        <dbReference type="ARBA" id="ARBA00022833"/>
    </source>
</evidence>
<dbReference type="SUPFAM" id="SSF57783">
    <property type="entry name" value="Zinc beta-ribbon"/>
    <property type="match status" value="1"/>
</dbReference>
<dbReference type="PANTHER" id="PTHR48428">
    <property type="entry name" value="PLANT-SPECIFIC TFIIB-RELATED PROTEIN PTF2"/>
    <property type="match status" value="1"/>
</dbReference>
<evidence type="ECO:0000313" key="11">
    <source>
        <dbReference type="RefSeq" id="XP_030514352.1"/>
    </source>
</evidence>
<evidence type="ECO:0000256" key="2">
    <source>
        <dbReference type="ARBA" id="ARBA00022723"/>
    </source>
</evidence>
<keyword evidence="2" id="KW-0479">Metal-binding</keyword>
<evidence type="ECO:0000256" key="8">
    <source>
        <dbReference type="PROSITE-ProRule" id="PRU00469"/>
    </source>
</evidence>
<dbReference type="PANTHER" id="PTHR48428:SF1">
    <property type="entry name" value="PLANT-SPECIFIC TFIIB-RELATED PROTEIN PTF2"/>
    <property type="match status" value="1"/>
</dbReference>
<reference evidence="11" key="1">
    <citation type="submission" date="2025-08" db="UniProtKB">
        <authorList>
            <consortium name="RefSeq"/>
        </authorList>
    </citation>
    <scope>IDENTIFICATION</scope>
    <source>
        <tissue evidence="11">Leaf</tissue>
    </source>
</reference>
<feature type="domain" description="TFIIB-type" evidence="9">
    <location>
        <begin position="2"/>
        <end position="33"/>
    </location>
</feature>
<dbReference type="GO" id="GO:0008270">
    <property type="term" value="F:zinc ion binding"/>
    <property type="evidence" value="ECO:0007669"/>
    <property type="project" value="UniProtKB-KW"/>
</dbReference>
<keyword evidence="5" id="KW-0805">Transcription regulation</keyword>
<keyword evidence="7" id="KW-0539">Nucleus</keyword>
<keyword evidence="10" id="KW-1185">Reference proteome</keyword>
<dbReference type="InterPro" id="IPR013137">
    <property type="entry name" value="Znf_TFIIB"/>
</dbReference>
<evidence type="ECO:0000259" key="9">
    <source>
        <dbReference type="PROSITE" id="PS51134"/>
    </source>
</evidence>
<evidence type="ECO:0000256" key="6">
    <source>
        <dbReference type="ARBA" id="ARBA00023163"/>
    </source>
</evidence>
<protein>
    <submittedName>
        <fullName evidence="11">Plant-specific TFIIB-related protein PTF2</fullName>
    </submittedName>
</protein>
<organism evidence="10 11">
    <name type="scientific">Rhodamnia argentea</name>
    <dbReference type="NCBI Taxonomy" id="178133"/>
    <lineage>
        <taxon>Eukaryota</taxon>
        <taxon>Viridiplantae</taxon>
        <taxon>Streptophyta</taxon>
        <taxon>Embryophyta</taxon>
        <taxon>Tracheophyta</taxon>
        <taxon>Spermatophyta</taxon>
        <taxon>Magnoliopsida</taxon>
        <taxon>eudicotyledons</taxon>
        <taxon>Gunneridae</taxon>
        <taxon>Pentapetalae</taxon>
        <taxon>rosids</taxon>
        <taxon>malvids</taxon>
        <taxon>Myrtales</taxon>
        <taxon>Myrtaceae</taxon>
        <taxon>Myrtoideae</taxon>
        <taxon>Myrteae</taxon>
        <taxon>Australasian group</taxon>
        <taxon>Rhodamnia</taxon>
    </lineage>
</organism>
<evidence type="ECO:0000256" key="5">
    <source>
        <dbReference type="ARBA" id="ARBA00023015"/>
    </source>
</evidence>
<dbReference type="InterPro" id="IPR054078">
    <property type="entry name" value="BRF2-like_C"/>
</dbReference>
<dbReference type="InterPro" id="IPR053340">
    <property type="entry name" value="PTF2"/>
</dbReference>
<sequence length="533" mass="60441">MDRSRCKSCGSKSLTRDDVSGILVCSECGFVAELHDFQAHIGGISGPVGTFVRVGTSGTGTVLNYREKKVFEAQKLIDDLLLKLGLSSSRSEDVRDMVYRVTEGEFGMGEWFSVLIGACAYVVMRREIQSLPIAEVASVIGCDDYELGRMVVRVVDFLELRGEFPVYDIVVAYERAVRSFSGFSRLPRDKVETMRKQGMFLIQCAVKWFLTTGRRPLPMVAAVLVLVAKLNQIELEISDVSEELHAAVATSKRRYKELLEALVEVSRALPWGKDVTVKNVLKNAPFVIQYMEMKSMKKRGVKRKDSGVGQVDLGEVVSECLRKDEYDFDVTYLESESYYLEAKDKCDHQGPDVHQLDRIEISHECLALVYLKFLEERGSLICSGENANARDKRRTDFDFHASKDWWKGKSQLSKRLMLKEILEKDVGLDAMPPSFVNGRNANERRRQKIDAAKQRINRIMHPSASGLTDVCDSQTLSSSVHSKKKRRRSQVIDVDWDDFIIETLLLHQVKEEEIEKGHYNTLLDLYVFNSGAM</sequence>
<dbReference type="AlphaFoldDB" id="A0A8B8MW80"/>
<accession>A0A8B8MW80</accession>
<evidence type="ECO:0000256" key="1">
    <source>
        <dbReference type="ARBA" id="ARBA00004123"/>
    </source>
</evidence>
<dbReference type="GO" id="GO:0005634">
    <property type="term" value="C:nucleus"/>
    <property type="evidence" value="ECO:0007669"/>
    <property type="project" value="UniProtKB-SubCell"/>
</dbReference>